<evidence type="ECO:0000313" key="1">
    <source>
        <dbReference type="EnsemblPlants" id="LPERR12G01300.1"/>
    </source>
</evidence>
<dbReference type="AlphaFoldDB" id="A0A0D9XWD1"/>
<reference evidence="2" key="2">
    <citation type="submission" date="2013-12" db="EMBL/GenBank/DDBJ databases">
        <authorList>
            <person name="Yu Y."/>
            <person name="Lee S."/>
            <person name="de Baynast K."/>
            <person name="Wissotski M."/>
            <person name="Liu L."/>
            <person name="Talag J."/>
            <person name="Goicoechea J."/>
            <person name="Angelova A."/>
            <person name="Jetty R."/>
            <person name="Kudrna D."/>
            <person name="Golser W."/>
            <person name="Rivera L."/>
            <person name="Zhang J."/>
            <person name="Wing R."/>
        </authorList>
    </citation>
    <scope>NUCLEOTIDE SEQUENCE</scope>
</reference>
<dbReference type="HOGENOM" id="CLU_2240453_0_0_1"/>
<reference evidence="1 2" key="1">
    <citation type="submission" date="2012-08" db="EMBL/GenBank/DDBJ databases">
        <title>Oryza genome evolution.</title>
        <authorList>
            <person name="Wing R.A."/>
        </authorList>
    </citation>
    <scope>NUCLEOTIDE SEQUENCE</scope>
</reference>
<evidence type="ECO:0000313" key="2">
    <source>
        <dbReference type="Proteomes" id="UP000032180"/>
    </source>
</evidence>
<accession>A0A0D9XWD1</accession>
<sequence length="105" mass="12026">MHVRKEISQQSVEIFYLGISKSYHHRIHKLKLCAIAGTLSDDRNVVKVVNGTPVDHQGPGVCLELVVFLVTQEPYINFLGIQKFIVFQRSPSTYGFSLYYKWSPI</sequence>
<keyword evidence="2" id="KW-1185">Reference proteome</keyword>
<dbReference type="EnsemblPlants" id="LPERR12G01300.1">
    <property type="protein sequence ID" value="LPERR12G01300.1"/>
    <property type="gene ID" value="LPERR12G01300"/>
</dbReference>
<dbReference type="Gramene" id="LPERR12G01300.1">
    <property type="protein sequence ID" value="LPERR12G01300.1"/>
    <property type="gene ID" value="LPERR12G01300"/>
</dbReference>
<proteinExistence type="predicted"/>
<dbReference type="Proteomes" id="UP000032180">
    <property type="component" value="Chromosome 12"/>
</dbReference>
<organism evidence="1 2">
    <name type="scientific">Leersia perrieri</name>
    <dbReference type="NCBI Taxonomy" id="77586"/>
    <lineage>
        <taxon>Eukaryota</taxon>
        <taxon>Viridiplantae</taxon>
        <taxon>Streptophyta</taxon>
        <taxon>Embryophyta</taxon>
        <taxon>Tracheophyta</taxon>
        <taxon>Spermatophyta</taxon>
        <taxon>Magnoliopsida</taxon>
        <taxon>Liliopsida</taxon>
        <taxon>Poales</taxon>
        <taxon>Poaceae</taxon>
        <taxon>BOP clade</taxon>
        <taxon>Oryzoideae</taxon>
        <taxon>Oryzeae</taxon>
        <taxon>Oryzinae</taxon>
        <taxon>Leersia</taxon>
    </lineage>
</organism>
<name>A0A0D9XWD1_9ORYZ</name>
<protein>
    <submittedName>
        <fullName evidence="1">Uncharacterized protein</fullName>
    </submittedName>
</protein>
<reference evidence="1" key="3">
    <citation type="submission" date="2015-04" db="UniProtKB">
        <authorList>
            <consortium name="EnsemblPlants"/>
        </authorList>
    </citation>
    <scope>IDENTIFICATION</scope>
</reference>